<dbReference type="NCBIfam" id="TIGR04183">
    <property type="entry name" value="Por_Secre_tail"/>
    <property type="match status" value="1"/>
</dbReference>
<name>A0A9X0HL75_SOLP1</name>
<dbReference type="Proteomes" id="UP000054223">
    <property type="component" value="Unassembled WGS sequence"/>
</dbReference>
<dbReference type="RefSeq" id="WP_059068935.1">
    <property type="nucleotide sequence ID" value="NZ_LNAL01000006.1"/>
</dbReference>
<reference evidence="2 3" key="1">
    <citation type="submission" date="2015-11" db="EMBL/GenBank/DDBJ databases">
        <title>Solirubrum puertoriconensis gen. nov. an environmental bacteria isolated in Puerto Rico.</title>
        <authorList>
            <person name="Cuebas-Irizarry M.F."/>
            <person name="Montalvo-Rodriguez R."/>
        </authorList>
    </citation>
    <scope>NUCLEOTIDE SEQUENCE [LARGE SCALE GENOMIC DNA]</scope>
    <source>
        <strain evidence="2 3">MC1A</strain>
    </source>
</reference>
<evidence type="ECO:0000259" key="1">
    <source>
        <dbReference type="Pfam" id="PF18962"/>
    </source>
</evidence>
<keyword evidence="3" id="KW-1185">Reference proteome</keyword>
<dbReference type="OrthoDB" id="965941at2"/>
<evidence type="ECO:0000313" key="3">
    <source>
        <dbReference type="Proteomes" id="UP000054223"/>
    </source>
</evidence>
<gene>
    <name evidence="2" type="ORF">ASU33_07130</name>
</gene>
<dbReference type="AlphaFoldDB" id="A0A9X0HL75"/>
<dbReference type="EMBL" id="LNAL01000006">
    <property type="protein sequence ID" value="KUG07975.1"/>
    <property type="molecule type" value="Genomic_DNA"/>
</dbReference>
<dbReference type="InterPro" id="IPR026444">
    <property type="entry name" value="Secre_tail"/>
</dbReference>
<feature type="domain" description="Secretion system C-terminal sorting" evidence="1">
    <location>
        <begin position="61"/>
        <end position="122"/>
    </location>
</feature>
<dbReference type="Pfam" id="PF18962">
    <property type="entry name" value="Por_Secre_tail"/>
    <property type="match status" value="1"/>
</dbReference>
<protein>
    <recommendedName>
        <fullName evidence="1">Secretion system C-terminal sorting domain-containing protein</fullName>
    </recommendedName>
</protein>
<accession>A0A9X0HL75</accession>
<sequence length="134" mass="14432">MEAAISTSLRNYSHPDAAALPVLNYYRLRQQDTDGTTDYSQVVAVGAYKRCETSIALTAVPNPSNGQFELFANKVLSTPAQVSVYSVLGSKVQQVQWAAGAKQAYIDLGQQPAGVYLVQVALPTGVQTVRVLKQ</sequence>
<proteinExistence type="predicted"/>
<comment type="caution">
    <text evidence="2">The sequence shown here is derived from an EMBL/GenBank/DDBJ whole genome shotgun (WGS) entry which is preliminary data.</text>
</comment>
<evidence type="ECO:0000313" key="2">
    <source>
        <dbReference type="EMBL" id="KUG07975.1"/>
    </source>
</evidence>
<organism evidence="2 3">
    <name type="scientific">Solirubrum puertoriconensis</name>
    <dbReference type="NCBI Taxonomy" id="1751427"/>
    <lineage>
        <taxon>Bacteria</taxon>
        <taxon>Pseudomonadati</taxon>
        <taxon>Bacteroidota</taxon>
        <taxon>Cytophagia</taxon>
        <taxon>Cytophagales</taxon>
    </lineage>
</organism>